<evidence type="ECO:0000313" key="2">
    <source>
        <dbReference type="EMBL" id="KAK9969081.1"/>
    </source>
</evidence>
<evidence type="ECO:0000256" key="1">
    <source>
        <dbReference type="SAM" id="Phobius"/>
    </source>
</evidence>
<feature type="non-terminal residue" evidence="2">
    <location>
        <position position="1"/>
    </location>
</feature>
<comment type="caution">
    <text evidence="2">The sequence shown here is derived from an EMBL/GenBank/DDBJ whole genome shotgun (WGS) entry which is preliminary data.</text>
</comment>
<keyword evidence="1" id="KW-0472">Membrane</keyword>
<keyword evidence="1" id="KW-0812">Transmembrane</keyword>
<protein>
    <submittedName>
        <fullName evidence="2">Uncharacterized protein</fullName>
    </submittedName>
</protein>
<sequence length="67" mass="7679">VLKYSASLADDDELVSSYHCLLSNVPSLALLVYARMSMSILSLELCKFYLFFVLTVCLFFRSRKFLS</sequence>
<evidence type="ECO:0000313" key="3">
    <source>
        <dbReference type="Proteomes" id="UP001479290"/>
    </source>
</evidence>
<keyword evidence="1" id="KW-1133">Transmembrane helix</keyword>
<gene>
    <name evidence="2" type="ORF">ABG768_027291</name>
</gene>
<keyword evidence="3" id="KW-1185">Reference proteome</keyword>
<proteinExistence type="predicted"/>
<organism evidence="2 3">
    <name type="scientific">Culter alburnus</name>
    <name type="common">Topmouth culter</name>
    <dbReference type="NCBI Taxonomy" id="194366"/>
    <lineage>
        <taxon>Eukaryota</taxon>
        <taxon>Metazoa</taxon>
        <taxon>Chordata</taxon>
        <taxon>Craniata</taxon>
        <taxon>Vertebrata</taxon>
        <taxon>Euteleostomi</taxon>
        <taxon>Actinopterygii</taxon>
        <taxon>Neopterygii</taxon>
        <taxon>Teleostei</taxon>
        <taxon>Ostariophysi</taxon>
        <taxon>Cypriniformes</taxon>
        <taxon>Xenocyprididae</taxon>
        <taxon>Xenocypridinae</taxon>
        <taxon>Culter</taxon>
    </lineage>
</organism>
<reference evidence="2 3" key="1">
    <citation type="submission" date="2024-05" db="EMBL/GenBank/DDBJ databases">
        <title>A high-quality chromosomal-level genome assembly of Topmouth culter (Culter alburnus).</title>
        <authorList>
            <person name="Zhao H."/>
        </authorList>
    </citation>
    <scope>NUCLEOTIDE SEQUENCE [LARGE SCALE GENOMIC DNA]</scope>
    <source>
        <strain evidence="2">CATC2023</strain>
        <tissue evidence="2">Muscle</tissue>
    </source>
</reference>
<dbReference type="EMBL" id="JAWDJR010000009">
    <property type="protein sequence ID" value="KAK9969081.1"/>
    <property type="molecule type" value="Genomic_DNA"/>
</dbReference>
<dbReference type="AlphaFoldDB" id="A0AAW2A619"/>
<name>A0AAW2A619_CULAL</name>
<feature type="transmembrane region" description="Helical" evidence="1">
    <location>
        <begin position="40"/>
        <end position="60"/>
    </location>
</feature>
<accession>A0AAW2A619</accession>
<dbReference type="Proteomes" id="UP001479290">
    <property type="component" value="Unassembled WGS sequence"/>
</dbReference>